<protein>
    <recommendedName>
        <fullName evidence="4">Peptide methionine sulfoxide reductase MsrA</fullName>
        <shortName evidence="4">Protein-methionine-S-oxide reductase</shortName>
        <ecNumber evidence="4">1.8.4.11</ecNumber>
    </recommendedName>
    <alternativeName>
        <fullName evidence="4">Peptide-methionine (S)-S-oxide reductase</fullName>
        <shortName evidence="4">Peptide Met(O) reductase</shortName>
    </alternativeName>
</protein>
<comment type="caution">
    <text evidence="7">The sequence shown here is derived from an EMBL/GenBank/DDBJ whole genome shotgun (WGS) entry which is preliminary data.</text>
</comment>
<comment type="similarity">
    <text evidence="4">Belongs to the MsrA Met sulfoxide reductase family.</text>
</comment>
<keyword evidence="8" id="KW-1185">Reference proteome</keyword>
<keyword evidence="1 4" id="KW-0560">Oxidoreductase</keyword>
<dbReference type="InterPro" id="IPR036509">
    <property type="entry name" value="Met_Sox_Rdtase_MsrA_sf"/>
</dbReference>
<feature type="signal peptide" evidence="5">
    <location>
        <begin position="1"/>
        <end position="22"/>
    </location>
</feature>
<dbReference type="EC" id="1.8.4.11" evidence="4"/>
<feature type="chain" id="PRO_5037618193" description="Peptide methionine sulfoxide reductase MsrA" evidence="5">
    <location>
        <begin position="23"/>
        <end position="217"/>
    </location>
</feature>
<evidence type="ECO:0000256" key="1">
    <source>
        <dbReference type="ARBA" id="ARBA00023002"/>
    </source>
</evidence>
<keyword evidence="5" id="KW-0732">Signal</keyword>
<reference evidence="7" key="2">
    <citation type="submission" date="2020-09" db="EMBL/GenBank/DDBJ databases">
        <authorList>
            <person name="Sun Q."/>
            <person name="Zhou Y."/>
        </authorList>
    </citation>
    <scope>NUCLEOTIDE SEQUENCE</scope>
    <source>
        <strain evidence="7">CGMCC 1.15330</strain>
    </source>
</reference>
<feature type="active site" evidence="4">
    <location>
        <position position="52"/>
    </location>
</feature>
<dbReference type="InterPro" id="IPR002569">
    <property type="entry name" value="Met_Sox_Rdtase_MsrA_dom"/>
</dbReference>
<comment type="catalytic activity">
    <reaction evidence="2 4">
        <text>L-methionyl-[protein] + [thioredoxin]-disulfide + H2O = L-methionyl-(S)-S-oxide-[protein] + [thioredoxin]-dithiol</text>
        <dbReference type="Rhea" id="RHEA:14217"/>
        <dbReference type="Rhea" id="RHEA-COMP:10698"/>
        <dbReference type="Rhea" id="RHEA-COMP:10700"/>
        <dbReference type="Rhea" id="RHEA-COMP:12313"/>
        <dbReference type="Rhea" id="RHEA-COMP:12315"/>
        <dbReference type="ChEBI" id="CHEBI:15377"/>
        <dbReference type="ChEBI" id="CHEBI:16044"/>
        <dbReference type="ChEBI" id="CHEBI:29950"/>
        <dbReference type="ChEBI" id="CHEBI:44120"/>
        <dbReference type="ChEBI" id="CHEBI:50058"/>
        <dbReference type="EC" id="1.8.4.11"/>
    </reaction>
</comment>
<dbReference type="AlphaFoldDB" id="A0A916T0U8"/>
<dbReference type="Gene3D" id="3.30.1060.10">
    <property type="entry name" value="Peptide methionine sulphoxide reductase MsrA"/>
    <property type="match status" value="1"/>
</dbReference>
<dbReference type="PANTHER" id="PTHR43774">
    <property type="entry name" value="PEPTIDE METHIONINE SULFOXIDE REDUCTASE"/>
    <property type="match status" value="1"/>
</dbReference>
<organism evidence="7 8">
    <name type="scientific">Sphingomonas metalli</name>
    <dbReference type="NCBI Taxonomy" id="1779358"/>
    <lineage>
        <taxon>Bacteria</taxon>
        <taxon>Pseudomonadati</taxon>
        <taxon>Pseudomonadota</taxon>
        <taxon>Alphaproteobacteria</taxon>
        <taxon>Sphingomonadales</taxon>
        <taxon>Sphingomonadaceae</taxon>
        <taxon>Sphingomonas</taxon>
    </lineage>
</organism>
<dbReference type="Pfam" id="PF01625">
    <property type="entry name" value="PMSR"/>
    <property type="match status" value="1"/>
</dbReference>
<gene>
    <name evidence="4 7" type="primary">msrA</name>
    <name evidence="7" type="ORF">GCM10011380_14420</name>
</gene>
<comment type="function">
    <text evidence="4">Has an important function as a repair enzyme for proteins that have been inactivated by oxidation. Catalyzes the reversible oxidation-reduction of methionine sulfoxide in proteins to methionine.</text>
</comment>
<evidence type="ECO:0000256" key="3">
    <source>
        <dbReference type="ARBA" id="ARBA00048782"/>
    </source>
</evidence>
<dbReference type="SUPFAM" id="SSF55068">
    <property type="entry name" value="Peptide methionine sulfoxide reductase"/>
    <property type="match status" value="1"/>
</dbReference>
<reference evidence="7" key="1">
    <citation type="journal article" date="2014" name="Int. J. Syst. Evol. Microbiol.">
        <title>Complete genome sequence of Corynebacterium casei LMG S-19264T (=DSM 44701T), isolated from a smear-ripened cheese.</title>
        <authorList>
            <consortium name="US DOE Joint Genome Institute (JGI-PGF)"/>
            <person name="Walter F."/>
            <person name="Albersmeier A."/>
            <person name="Kalinowski J."/>
            <person name="Ruckert C."/>
        </authorList>
    </citation>
    <scope>NUCLEOTIDE SEQUENCE</scope>
    <source>
        <strain evidence="7">CGMCC 1.15330</strain>
    </source>
</reference>
<evidence type="ECO:0000313" key="8">
    <source>
        <dbReference type="Proteomes" id="UP000623067"/>
    </source>
</evidence>
<evidence type="ECO:0000256" key="4">
    <source>
        <dbReference type="HAMAP-Rule" id="MF_01401"/>
    </source>
</evidence>
<accession>A0A916T0U8</accession>
<dbReference type="NCBIfam" id="TIGR00401">
    <property type="entry name" value="msrA"/>
    <property type="match status" value="1"/>
</dbReference>
<dbReference type="HAMAP" id="MF_01401">
    <property type="entry name" value="MsrA"/>
    <property type="match status" value="1"/>
</dbReference>
<dbReference type="Proteomes" id="UP000623067">
    <property type="component" value="Unassembled WGS sequence"/>
</dbReference>
<dbReference type="EMBL" id="BMIH01000002">
    <property type="protein sequence ID" value="GGB25952.1"/>
    <property type="molecule type" value="Genomic_DNA"/>
</dbReference>
<evidence type="ECO:0000256" key="2">
    <source>
        <dbReference type="ARBA" id="ARBA00047806"/>
    </source>
</evidence>
<feature type="domain" description="Peptide methionine sulphoxide reductase MsrA" evidence="6">
    <location>
        <begin position="45"/>
        <end position="196"/>
    </location>
</feature>
<evidence type="ECO:0000256" key="5">
    <source>
        <dbReference type="SAM" id="SignalP"/>
    </source>
</evidence>
<name>A0A916T0U8_9SPHN</name>
<comment type="catalytic activity">
    <reaction evidence="3 4">
        <text>[thioredoxin]-disulfide + L-methionine + H2O = L-methionine (S)-S-oxide + [thioredoxin]-dithiol</text>
        <dbReference type="Rhea" id="RHEA:19993"/>
        <dbReference type="Rhea" id="RHEA-COMP:10698"/>
        <dbReference type="Rhea" id="RHEA-COMP:10700"/>
        <dbReference type="ChEBI" id="CHEBI:15377"/>
        <dbReference type="ChEBI" id="CHEBI:29950"/>
        <dbReference type="ChEBI" id="CHEBI:50058"/>
        <dbReference type="ChEBI" id="CHEBI:57844"/>
        <dbReference type="ChEBI" id="CHEBI:58772"/>
        <dbReference type="EC" id="1.8.4.11"/>
    </reaction>
</comment>
<proteinExistence type="inferred from homology"/>
<dbReference type="GO" id="GO:0008113">
    <property type="term" value="F:peptide-methionine (S)-S-oxide reductase activity"/>
    <property type="evidence" value="ECO:0007669"/>
    <property type="project" value="UniProtKB-UniRule"/>
</dbReference>
<evidence type="ECO:0000313" key="7">
    <source>
        <dbReference type="EMBL" id="GGB25952.1"/>
    </source>
</evidence>
<dbReference type="PANTHER" id="PTHR43774:SF1">
    <property type="entry name" value="PEPTIDE METHIONINE SULFOXIDE REDUCTASE MSRA 2"/>
    <property type="match status" value="1"/>
</dbReference>
<sequence length="217" mass="23389">MKTAAVLIAFGAAAGAALMAPAAAEKAVIIPAARVDVPATPGLQTAVLAGGCFWGMEAVFEQVRGVRTVTAGYAGGTAATARYDTVSTETTRHAEAIRITFDPRQVSYATLLRVYFSVAHDPTQVDGQRPDSGPSYRSAIFPQSPEQARVARAYIAQLSGARAFPRPIATRMESGGFYPAEAYHQNFFDRHPDHPYIVMWDKPKVAAFRAAFPTLRR</sequence>
<evidence type="ECO:0000259" key="6">
    <source>
        <dbReference type="Pfam" id="PF01625"/>
    </source>
</evidence>